<dbReference type="InterPro" id="IPR050266">
    <property type="entry name" value="AB_hydrolase_sf"/>
</dbReference>
<dbReference type="AlphaFoldDB" id="A0A8K0CFC9"/>
<name>A0A8K0CFC9_IGNLU</name>
<gene>
    <name evidence="4" type="ORF">ILUMI_22676</name>
</gene>
<evidence type="ECO:0000313" key="4">
    <source>
        <dbReference type="EMBL" id="KAF2883503.1"/>
    </source>
</evidence>
<comment type="similarity">
    <text evidence="1">Belongs to the AB hydrolase superfamily.</text>
</comment>
<dbReference type="OrthoDB" id="190201at2759"/>
<protein>
    <recommendedName>
        <fullName evidence="3">AB hydrolase-1 domain-containing protein</fullName>
    </recommendedName>
</protein>
<dbReference type="InterPro" id="IPR000073">
    <property type="entry name" value="AB_hydrolase_1"/>
</dbReference>
<organism evidence="4 5">
    <name type="scientific">Ignelater luminosus</name>
    <name type="common">Cucubano</name>
    <name type="synonym">Pyrophorus luminosus</name>
    <dbReference type="NCBI Taxonomy" id="2038154"/>
    <lineage>
        <taxon>Eukaryota</taxon>
        <taxon>Metazoa</taxon>
        <taxon>Ecdysozoa</taxon>
        <taxon>Arthropoda</taxon>
        <taxon>Hexapoda</taxon>
        <taxon>Insecta</taxon>
        <taxon>Pterygota</taxon>
        <taxon>Neoptera</taxon>
        <taxon>Endopterygota</taxon>
        <taxon>Coleoptera</taxon>
        <taxon>Polyphaga</taxon>
        <taxon>Elateriformia</taxon>
        <taxon>Elateroidea</taxon>
        <taxon>Elateridae</taxon>
        <taxon>Agrypninae</taxon>
        <taxon>Pyrophorini</taxon>
        <taxon>Ignelater</taxon>
    </lineage>
</organism>
<dbReference type="InterPro" id="IPR029058">
    <property type="entry name" value="AB_hydrolase_fold"/>
</dbReference>
<evidence type="ECO:0000256" key="1">
    <source>
        <dbReference type="ARBA" id="ARBA00008645"/>
    </source>
</evidence>
<dbReference type="SUPFAM" id="SSF53474">
    <property type="entry name" value="alpha/beta-Hydrolases"/>
    <property type="match status" value="1"/>
</dbReference>
<keyword evidence="5" id="KW-1185">Reference proteome</keyword>
<dbReference type="Pfam" id="PF00561">
    <property type="entry name" value="Abhydrolase_1"/>
    <property type="match status" value="1"/>
</dbReference>
<dbReference type="Gene3D" id="3.40.50.1820">
    <property type="entry name" value="alpha/beta hydrolase"/>
    <property type="match status" value="1"/>
</dbReference>
<dbReference type="PANTHER" id="PTHR43798">
    <property type="entry name" value="MONOACYLGLYCEROL LIPASE"/>
    <property type="match status" value="1"/>
</dbReference>
<comment type="caution">
    <text evidence="4">The sequence shown here is derived from an EMBL/GenBank/DDBJ whole genome shotgun (WGS) entry which is preliminary data.</text>
</comment>
<dbReference type="PANTHER" id="PTHR43798:SF14">
    <property type="entry name" value="SERINE HYDROLASE-LIKE PROTEIN DDB_G0286239"/>
    <property type="match status" value="1"/>
</dbReference>
<evidence type="ECO:0000259" key="3">
    <source>
        <dbReference type="Pfam" id="PF00561"/>
    </source>
</evidence>
<keyword evidence="2" id="KW-0378">Hydrolase</keyword>
<dbReference type="EMBL" id="VTPC01090404">
    <property type="protein sequence ID" value="KAF2883503.1"/>
    <property type="molecule type" value="Genomic_DNA"/>
</dbReference>
<dbReference type="Proteomes" id="UP000801492">
    <property type="component" value="Unassembled WGS sequence"/>
</dbReference>
<sequence length="337" mass="38992">MLSLRHSVRNMPKFICQFSTETVACEEIRIPVPWGHVAGKWWGPQNKRPILCLHGWEDNCGTFDTLIPRLPSHIGYLAIDLPGHGFSSQLPPGVFYNKIDNVTLLKRIVDYFNWSKVSLLGHSMGAIMNYQYTLLYPNEVDFLICLDALKPLVYEDKKIESMVEMIENFIKYDHLNSLKKDPPTYSFEVLEKMLHKGITQSIALDSCKYILKRNIALSTKEPGKYYFTRDMRLKTSLSSDLLGWCQKDIVDSAHKIRCPLLYIKASHSPFYENKQNTLDVVKVIKKMNENFEMHIVEGTHHVHLNNPERLVNLINNFIKKYDIKDRSEGGLKSEIKS</sequence>
<evidence type="ECO:0000313" key="5">
    <source>
        <dbReference type="Proteomes" id="UP000801492"/>
    </source>
</evidence>
<dbReference type="GO" id="GO:0016020">
    <property type="term" value="C:membrane"/>
    <property type="evidence" value="ECO:0007669"/>
    <property type="project" value="TreeGrafter"/>
</dbReference>
<feature type="domain" description="AB hydrolase-1" evidence="3">
    <location>
        <begin position="49"/>
        <end position="307"/>
    </location>
</feature>
<accession>A0A8K0CFC9</accession>
<dbReference type="GO" id="GO:0016787">
    <property type="term" value="F:hydrolase activity"/>
    <property type="evidence" value="ECO:0007669"/>
    <property type="project" value="UniProtKB-KW"/>
</dbReference>
<evidence type="ECO:0000256" key="2">
    <source>
        <dbReference type="ARBA" id="ARBA00022801"/>
    </source>
</evidence>
<proteinExistence type="inferred from homology"/>
<reference evidence="4" key="1">
    <citation type="submission" date="2019-08" db="EMBL/GenBank/DDBJ databases">
        <title>The genome of the North American firefly Photinus pyralis.</title>
        <authorList>
            <consortium name="Photinus pyralis genome working group"/>
            <person name="Fallon T.R."/>
            <person name="Sander Lower S.E."/>
            <person name="Weng J.-K."/>
        </authorList>
    </citation>
    <scope>NUCLEOTIDE SEQUENCE</scope>
    <source>
        <strain evidence="4">TRF0915ILg1</strain>
        <tissue evidence="4">Whole body</tissue>
    </source>
</reference>